<dbReference type="SMART" id="SM00220">
    <property type="entry name" value="S_TKc"/>
    <property type="match status" value="1"/>
</dbReference>
<keyword evidence="1" id="KW-0808">Transferase</keyword>
<dbReference type="GO" id="GO:0000045">
    <property type="term" value="P:autophagosome assembly"/>
    <property type="evidence" value="ECO:0007669"/>
    <property type="project" value="TreeGrafter"/>
</dbReference>
<reference evidence="6" key="1">
    <citation type="journal article" date="2014" name="Front. Microbiol.">
        <title>High frequency of phylogenetically diverse reductive dehalogenase-homologous genes in deep subseafloor sedimentary metagenomes.</title>
        <authorList>
            <person name="Kawai M."/>
            <person name="Futagami T."/>
            <person name="Toyoda A."/>
            <person name="Takaki Y."/>
            <person name="Nishi S."/>
            <person name="Hori S."/>
            <person name="Arai W."/>
            <person name="Tsubouchi T."/>
            <person name="Morono Y."/>
            <person name="Uchiyama I."/>
            <person name="Ito T."/>
            <person name="Fujiyama A."/>
            <person name="Inagaki F."/>
            <person name="Takami H."/>
        </authorList>
    </citation>
    <scope>NUCLEOTIDE SEQUENCE</scope>
    <source>
        <strain evidence="6">Expedition CK06-06</strain>
    </source>
</reference>
<organism evidence="6">
    <name type="scientific">marine sediment metagenome</name>
    <dbReference type="NCBI Taxonomy" id="412755"/>
    <lineage>
        <taxon>unclassified sequences</taxon>
        <taxon>metagenomes</taxon>
        <taxon>ecological metagenomes</taxon>
    </lineage>
</organism>
<dbReference type="GO" id="GO:0005829">
    <property type="term" value="C:cytosol"/>
    <property type="evidence" value="ECO:0007669"/>
    <property type="project" value="TreeGrafter"/>
</dbReference>
<feature type="domain" description="Protein kinase" evidence="5">
    <location>
        <begin position="13"/>
        <end position="221"/>
    </location>
</feature>
<keyword evidence="3" id="KW-0418">Kinase</keyword>
<dbReference type="PANTHER" id="PTHR24348:SF22">
    <property type="entry name" value="NON-SPECIFIC SERINE_THREONINE PROTEIN KINASE"/>
    <property type="match status" value="1"/>
</dbReference>
<dbReference type="PANTHER" id="PTHR24348">
    <property type="entry name" value="SERINE/THREONINE-PROTEIN KINASE UNC-51-RELATED"/>
    <property type="match status" value="1"/>
</dbReference>
<dbReference type="GO" id="GO:0005776">
    <property type="term" value="C:autophagosome"/>
    <property type="evidence" value="ECO:0007669"/>
    <property type="project" value="TreeGrafter"/>
</dbReference>
<dbReference type="GO" id="GO:0005524">
    <property type="term" value="F:ATP binding"/>
    <property type="evidence" value="ECO:0007669"/>
    <property type="project" value="UniProtKB-KW"/>
</dbReference>
<keyword evidence="4" id="KW-0067">ATP-binding</keyword>
<evidence type="ECO:0000256" key="3">
    <source>
        <dbReference type="ARBA" id="ARBA00022777"/>
    </source>
</evidence>
<dbReference type="PROSITE" id="PS00108">
    <property type="entry name" value="PROTEIN_KINASE_ST"/>
    <property type="match status" value="1"/>
</dbReference>
<feature type="non-terminal residue" evidence="6">
    <location>
        <position position="221"/>
    </location>
</feature>
<dbReference type="InterPro" id="IPR045269">
    <property type="entry name" value="Atg1-like"/>
</dbReference>
<evidence type="ECO:0000313" key="6">
    <source>
        <dbReference type="EMBL" id="GAG48728.1"/>
    </source>
</evidence>
<proteinExistence type="predicted"/>
<keyword evidence="2" id="KW-0547">Nucleotide-binding</keyword>
<dbReference type="EMBL" id="BARS01053104">
    <property type="protein sequence ID" value="GAG48728.1"/>
    <property type="molecule type" value="Genomic_DNA"/>
</dbReference>
<sequence>MLFNISHVIDNKYKIIDWIGEGGYGEVYKIQDLISKDFKALKCLLPQFVEEHPELADLFDKEAKIAMQVDNKNVVKIFSIENTVYRDNQVKFLTMEYAVDGDLDKYLKRQETYLSKEELFEWIKQLLLGLKAINKKLIHRDIKPKNILIFGNILKISDFGLSKFIEESTRTKTFKGMGTPLYMAPEFWENLDTTISVDQYSMGIVFYVLATLKHPFLPIPS</sequence>
<dbReference type="Gene3D" id="1.10.510.10">
    <property type="entry name" value="Transferase(Phosphotransferase) domain 1"/>
    <property type="match status" value="1"/>
</dbReference>
<protein>
    <recommendedName>
        <fullName evidence="5">Protein kinase domain-containing protein</fullName>
    </recommendedName>
</protein>
<dbReference type="Pfam" id="PF00069">
    <property type="entry name" value="Pkinase"/>
    <property type="match status" value="1"/>
</dbReference>
<name>X0YJH5_9ZZZZ</name>
<evidence type="ECO:0000259" key="5">
    <source>
        <dbReference type="PROSITE" id="PS50011"/>
    </source>
</evidence>
<comment type="caution">
    <text evidence="6">The sequence shown here is derived from an EMBL/GenBank/DDBJ whole genome shotgun (WGS) entry which is preliminary data.</text>
</comment>
<evidence type="ECO:0000256" key="4">
    <source>
        <dbReference type="ARBA" id="ARBA00022840"/>
    </source>
</evidence>
<dbReference type="SUPFAM" id="SSF56112">
    <property type="entry name" value="Protein kinase-like (PK-like)"/>
    <property type="match status" value="1"/>
</dbReference>
<dbReference type="PROSITE" id="PS50011">
    <property type="entry name" value="PROTEIN_KINASE_DOM"/>
    <property type="match status" value="1"/>
</dbReference>
<dbReference type="GO" id="GO:0010506">
    <property type="term" value="P:regulation of autophagy"/>
    <property type="evidence" value="ECO:0007669"/>
    <property type="project" value="InterPro"/>
</dbReference>
<dbReference type="GO" id="GO:0004674">
    <property type="term" value="F:protein serine/threonine kinase activity"/>
    <property type="evidence" value="ECO:0007669"/>
    <property type="project" value="InterPro"/>
</dbReference>
<dbReference type="InterPro" id="IPR011009">
    <property type="entry name" value="Kinase-like_dom_sf"/>
</dbReference>
<dbReference type="CDD" id="cd14014">
    <property type="entry name" value="STKc_PknB_like"/>
    <property type="match status" value="1"/>
</dbReference>
<dbReference type="InterPro" id="IPR000719">
    <property type="entry name" value="Prot_kinase_dom"/>
</dbReference>
<evidence type="ECO:0000256" key="2">
    <source>
        <dbReference type="ARBA" id="ARBA00022741"/>
    </source>
</evidence>
<dbReference type="AlphaFoldDB" id="X0YJH5"/>
<dbReference type="GO" id="GO:0016020">
    <property type="term" value="C:membrane"/>
    <property type="evidence" value="ECO:0007669"/>
    <property type="project" value="TreeGrafter"/>
</dbReference>
<gene>
    <name evidence="6" type="ORF">S01H1_78857</name>
</gene>
<evidence type="ECO:0000256" key="1">
    <source>
        <dbReference type="ARBA" id="ARBA00022679"/>
    </source>
</evidence>
<dbReference type="InterPro" id="IPR008271">
    <property type="entry name" value="Ser/Thr_kinase_AS"/>
</dbReference>
<dbReference type="GO" id="GO:0000407">
    <property type="term" value="C:phagophore assembly site"/>
    <property type="evidence" value="ECO:0007669"/>
    <property type="project" value="TreeGrafter"/>
</dbReference>
<accession>X0YJH5</accession>